<sequence>MEKTDELRRQITLYHDRADARKALNQRRTVEVESKKQELRQNTSTDTEPWDNTIRRTRRQLLKVHQKTADAKAYLCYSASWLADVRQETDMRRKFTGRITLAGLPVPDLRELNGPTADASTAGLSVGGGQYQQINACLDNTCRLIAIWANYLSICLPAEIILPHGDFPHAAILHERSSYRGFDIPYPGGTSSTDASPSTSRIFSEVQNLPRPRLLHLDRPLAKLAKEEPKAFSLFIEGVVLLAWDLAWLCKTQGITAINTFEDFCDLGRNLWLFHRAAELRAHDNLTAQPGTETSSKSSRVTSGQAVQFADLTHGTALHSLAGHEGAAAMQNWRLAQPHRLMDKLRSYLLSEITGAEWDVLSERDFDDARADEVAVLVGGSKSRRPGSNKVDAMSVMSIAPAEVVEAPKQEKGWTKIRDRATGS</sequence>
<dbReference type="GO" id="GO:0000323">
    <property type="term" value="C:lytic vacuole"/>
    <property type="evidence" value="ECO:0007669"/>
    <property type="project" value="TreeGrafter"/>
</dbReference>
<protein>
    <recommendedName>
        <fullName evidence="2">Autophagy-related protein 14</fullName>
    </recommendedName>
</protein>
<organism evidence="5 6">
    <name type="scientific">Peltaster fructicola</name>
    <dbReference type="NCBI Taxonomy" id="286661"/>
    <lineage>
        <taxon>Eukaryota</taxon>
        <taxon>Fungi</taxon>
        <taxon>Dikarya</taxon>
        <taxon>Ascomycota</taxon>
        <taxon>Pezizomycotina</taxon>
        <taxon>Dothideomycetes</taxon>
        <taxon>Dothideomycetes incertae sedis</taxon>
        <taxon>Peltaster</taxon>
    </lineage>
</organism>
<name>A0A6H0XMI5_9PEZI</name>
<dbReference type="PANTHER" id="PTHR15157:SF13">
    <property type="entry name" value="AUTOPHAGY-RELATED PROTEIN 14"/>
    <property type="match status" value="1"/>
</dbReference>
<comment type="similarity">
    <text evidence="1">Belongs to the ATG14 family.</text>
</comment>
<keyword evidence="6" id="KW-1185">Reference proteome</keyword>
<evidence type="ECO:0000313" key="5">
    <source>
        <dbReference type="EMBL" id="QIW95838.1"/>
    </source>
</evidence>
<evidence type="ECO:0000256" key="2">
    <source>
        <dbReference type="ARBA" id="ARBA00013807"/>
    </source>
</evidence>
<keyword evidence="3" id="KW-0175">Coiled coil</keyword>
<feature type="compositionally biased region" description="Basic and acidic residues" evidence="4">
    <location>
        <begin position="27"/>
        <end position="39"/>
    </location>
</feature>
<dbReference type="OrthoDB" id="16772at2759"/>
<evidence type="ECO:0000256" key="3">
    <source>
        <dbReference type="ARBA" id="ARBA00023054"/>
    </source>
</evidence>
<dbReference type="Pfam" id="PF10186">
    <property type="entry name" value="ATG14"/>
    <property type="match status" value="1"/>
</dbReference>
<feature type="region of interest" description="Disordered" evidence="4">
    <location>
        <begin position="27"/>
        <end position="52"/>
    </location>
</feature>
<dbReference type="PANTHER" id="PTHR15157">
    <property type="entry name" value="UV RADIATION RESISTANCE-ASSOCIATED GENE PROTEIN"/>
    <property type="match status" value="1"/>
</dbReference>
<proteinExistence type="inferred from homology"/>
<dbReference type="InterPro" id="IPR018791">
    <property type="entry name" value="UV_resistance/autophagy_Atg14"/>
</dbReference>
<evidence type="ECO:0000313" key="6">
    <source>
        <dbReference type="Proteomes" id="UP000503462"/>
    </source>
</evidence>
<dbReference type="EMBL" id="CP051139">
    <property type="protein sequence ID" value="QIW95838.1"/>
    <property type="molecule type" value="Genomic_DNA"/>
</dbReference>
<dbReference type="GO" id="GO:0035493">
    <property type="term" value="P:SNARE complex assembly"/>
    <property type="evidence" value="ECO:0007669"/>
    <property type="project" value="TreeGrafter"/>
</dbReference>
<dbReference type="Proteomes" id="UP000503462">
    <property type="component" value="Chromosome 1"/>
</dbReference>
<gene>
    <name evidence="5" type="ORF">AMS68_001356</name>
</gene>
<dbReference type="AlphaFoldDB" id="A0A6H0XMI5"/>
<dbReference type="GO" id="GO:0032991">
    <property type="term" value="C:protein-containing complex"/>
    <property type="evidence" value="ECO:0007669"/>
    <property type="project" value="UniProtKB-ARBA"/>
</dbReference>
<accession>A0A6H0XMI5</accession>
<dbReference type="GO" id="GO:0005768">
    <property type="term" value="C:endosome"/>
    <property type="evidence" value="ECO:0007669"/>
    <property type="project" value="TreeGrafter"/>
</dbReference>
<dbReference type="GO" id="GO:0000149">
    <property type="term" value="F:SNARE binding"/>
    <property type="evidence" value="ECO:0007669"/>
    <property type="project" value="TreeGrafter"/>
</dbReference>
<reference evidence="5 6" key="1">
    <citation type="journal article" date="2016" name="Sci. Rep.">
        <title>Peltaster fructicola genome reveals evolution from an invasive phytopathogen to an ectophytic parasite.</title>
        <authorList>
            <person name="Xu C."/>
            <person name="Chen H."/>
            <person name="Gleason M.L."/>
            <person name="Xu J.R."/>
            <person name="Liu H."/>
            <person name="Zhang R."/>
            <person name="Sun G."/>
        </authorList>
    </citation>
    <scope>NUCLEOTIDE SEQUENCE [LARGE SCALE GENOMIC DNA]</scope>
    <source>
        <strain evidence="5 6">LNHT1506</strain>
    </source>
</reference>
<evidence type="ECO:0000256" key="4">
    <source>
        <dbReference type="SAM" id="MobiDB-lite"/>
    </source>
</evidence>
<evidence type="ECO:0000256" key="1">
    <source>
        <dbReference type="ARBA" id="ARBA00009574"/>
    </source>
</evidence>